<dbReference type="Pfam" id="PF14559">
    <property type="entry name" value="TPR_19"/>
    <property type="match status" value="1"/>
</dbReference>
<organism evidence="2 3">
    <name type="scientific">Mucisphaera calidilacus</name>
    <dbReference type="NCBI Taxonomy" id="2527982"/>
    <lineage>
        <taxon>Bacteria</taxon>
        <taxon>Pseudomonadati</taxon>
        <taxon>Planctomycetota</taxon>
        <taxon>Phycisphaerae</taxon>
        <taxon>Phycisphaerales</taxon>
        <taxon>Phycisphaeraceae</taxon>
        <taxon>Mucisphaera</taxon>
    </lineage>
</organism>
<proteinExistence type="predicted"/>
<gene>
    <name evidence="2" type="ORF">Pan265_02520</name>
</gene>
<evidence type="ECO:0000256" key="1">
    <source>
        <dbReference type="SAM" id="SignalP"/>
    </source>
</evidence>
<dbReference type="SMART" id="SM00028">
    <property type="entry name" value="TPR"/>
    <property type="match status" value="3"/>
</dbReference>
<keyword evidence="1" id="KW-0732">Signal</keyword>
<feature type="chain" id="PRO_5021715618" evidence="1">
    <location>
        <begin position="21"/>
        <end position="226"/>
    </location>
</feature>
<keyword evidence="3" id="KW-1185">Reference proteome</keyword>
<name>A0A518BTZ1_9BACT</name>
<dbReference type="Proteomes" id="UP000320386">
    <property type="component" value="Chromosome"/>
</dbReference>
<dbReference type="Gene3D" id="1.25.40.10">
    <property type="entry name" value="Tetratricopeptide repeat domain"/>
    <property type="match status" value="1"/>
</dbReference>
<dbReference type="InterPro" id="IPR019734">
    <property type="entry name" value="TPR_rpt"/>
</dbReference>
<dbReference type="PROSITE" id="PS51257">
    <property type="entry name" value="PROKAR_LIPOPROTEIN"/>
    <property type="match status" value="1"/>
</dbReference>
<feature type="signal peptide" evidence="1">
    <location>
        <begin position="1"/>
        <end position="20"/>
    </location>
</feature>
<protein>
    <submittedName>
        <fullName evidence="2">Cellulose synthase subunit BcsC</fullName>
    </submittedName>
</protein>
<sequence length="226" mass="25208" precursor="true">MTRIHNIAAALTLAALTLLAAGCVTATMHREKGQTAQARGEYAAAIDHYRACLDKEPLDHRARLYLGECLLNEGQYREAQFELEKVVAARRHDTTLANRALDRLAEALYKQDRPIDLYDLLETTTAEDPSVRSYLRQADYMIKLGDHDLAAVAFQKAANFAQPDDPEPYLAAARFFESINDNVHAARNLRYAAYVDPDHPDIDPAFRRLGIVPGPTLPLKPPALDN</sequence>
<evidence type="ECO:0000313" key="3">
    <source>
        <dbReference type="Proteomes" id="UP000320386"/>
    </source>
</evidence>
<dbReference type="SUPFAM" id="SSF48452">
    <property type="entry name" value="TPR-like"/>
    <property type="match status" value="1"/>
</dbReference>
<reference evidence="2 3" key="1">
    <citation type="submission" date="2019-02" db="EMBL/GenBank/DDBJ databases">
        <title>Deep-cultivation of Planctomycetes and their phenomic and genomic characterization uncovers novel biology.</title>
        <authorList>
            <person name="Wiegand S."/>
            <person name="Jogler M."/>
            <person name="Boedeker C."/>
            <person name="Pinto D."/>
            <person name="Vollmers J."/>
            <person name="Rivas-Marin E."/>
            <person name="Kohn T."/>
            <person name="Peeters S.H."/>
            <person name="Heuer A."/>
            <person name="Rast P."/>
            <person name="Oberbeckmann S."/>
            <person name="Bunk B."/>
            <person name="Jeske O."/>
            <person name="Meyerdierks A."/>
            <person name="Storesund J.E."/>
            <person name="Kallscheuer N."/>
            <person name="Luecker S."/>
            <person name="Lage O.M."/>
            <person name="Pohl T."/>
            <person name="Merkel B.J."/>
            <person name="Hornburger P."/>
            <person name="Mueller R.-W."/>
            <person name="Bruemmer F."/>
            <person name="Labrenz M."/>
            <person name="Spormann A.M."/>
            <person name="Op den Camp H."/>
            <person name="Overmann J."/>
            <person name="Amann R."/>
            <person name="Jetten M.S.M."/>
            <person name="Mascher T."/>
            <person name="Medema M.H."/>
            <person name="Devos D.P."/>
            <person name="Kaster A.-K."/>
            <person name="Ovreas L."/>
            <person name="Rohde M."/>
            <person name="Galperin M.Y."/>
            <person name="Jogler C."/>
        </authorList>
    </citation>
    <scope>NUCLEOTIDE SEQUENCE [LARGE SCALE GENOMIC DNA]</scope>
    <source>
        <strain evidence="2 3">Pan265</strain>
    </source>
</reference>
<dbReference type="EMBL" id="CP036280">
    <property type="protein sequence ID" value="QDU70425.1"/>
    <property type="molecule type" value="Genomic_DNA"/>
</dbReference>
<dbReference type="RefSeq" id="WP_236254545.1">
    <property type="nucleotide sequence ID" value="NZ_CP036280.1"/>
</dbReference>
<dbReference type="AlphaFoldDB" id="A0A518BTZ1"/>
<accession>A0A518BTZ1</accession>
<evidence type="ECO:0000313" key="2">
    <source>
        <dbReference type="EMBL" id="QDU70425.1"/>
    </source>
</evidence>
<dbReference type="InterPro" id="IPR011990">
    <property type="entry name" value="TPR-like_helical_dom_sf"/>
</dbReference>
<dbReference type="KEGG" id="mcad:Pan265_02520"/>